<sequence length="86" mass="10047">MFLKKRGTFHKQIGPKKSSSRKVRPTKGIPSRRGVESQHGSRMPNKGQQESESPDKHYIRVYIYTHSIFGSFKYKPHHLLIKEVLQ</sequence>
<evidence type="ECO:0000256" key="1">
    <source>
        <dbReference type="SAM" id="MobiDB-lite"/>
    </source>
</evidence>
<proteinExistence type="predicted"/>
<organism evidence="2 3">
    <name type="scientific">Caerostris extrusa</name>
    <name type="common">Bark spider</name>
    <name type="synonym">Caerostris bankana</name>
    <dbReference type="NCBI Taxonomy" id="172846"/>
    <lineage>
        <taxon>Eukaryota</taxon>
        <taxon>Metazoa</taxon>
        <taxon>Ecdysozoa</taxon>
        <taxon>Arthropoda</taxon>
        <taxon>Chelicerata</taxon>
        <taxon>Arachnida</taxon>
        <taxon>Araneae</taxon>
        <taxon>Araneomorphae</taxon>
        <taxon>Entelegynae</taxon>
        <taxon>Araneoidea</taxon>
        <taxon>Araneidae</taxon>
        <taxon>Caerostris</taxon>
    </lineage>
</organism>
<feature type="region of interest" description="Disordered" evidence="1">
    <location>
        <begin position="1"/>
        <end position="55"/>
    </location>
</feature>
<evidence type="ECO:0000313" key="3">
    <source>
        <dbReference type="Proteomes" id="UP001054945"/>
    </source>
</evidence>
<accession>A0AAV4VGK4</accession>
<gene>
    <name evidence="2" type="ORF">CEXT_333101</name>
</gene>
<dbReference type="EMBL" id="BPLR01014530">
    <property type="protein sequence ID" value="GIY69430.1"/>
    <property type="molecule type" value="Genomic_DNA"/>
</dbReference>
<reference evidence="2 3" key="1">
    <citation type="submission" date="2021-06" db="EMBL/GenBank/DDBJ databases">
        <title>Caerostris extrusa draft genome.</title>
        <authorList>
            <person name="Kono N."/>
            <person name="Arakawa K."/>
        </authorList>
    </citation>
    <scope>NUCLEOTIDE SEQUENCE [LARGE SCALE GENOMIC DNA]</scope>
</reference>
<name>A0AAV4VGK4_CAEEX</name>
<dbReference type="Proteomes" id="UP001054945">
    <property type="component" value="Unassembled WGS sequence"/>
</dbReference>
<evidence type="ECO:0000313" key="2">
    <source>
        <dbReference type="EMBL" id="GIY69430.1"/>
    </source>
</evidence>
<keyword evidence="3" id="KW-1185">Reference proteome</keyword>
<dbReference type="AlphaFoldDB" id="A0AAV4VGK4"/>
<comment type="caution">
    <text evidence="2">The sequence shown here is derived from an EMBL/GenBank/DDBJ whole genome shotgun (WGS) entry which is preliminary data.</text>
</comment>
<protein>
    <submittedName>
        <fullName evidence="2">Uncharacterized protein</fullName>
    </submittedName>
</protein>